<proteinExistence type="predicted"/>
<accession>A0A371FMX0</accession>
<evidence type="ECO:0000313" key="1">
    <source>
        <dbReference type="EMBL" id="RDX79687.1"/>
    </source>
</evidence>
<protein>
    <recommendedName>
        <fullName evidence="3">Retrovirus-related Pol polyprotein from transposon TNT 1-94</fullName>
    </recommendedName>
</protein>
<comment type="caution">
    <text evidence="1">The sequence shown here is derived from an EMBL/GenBank/DDBJ whole genome shotgun (WGS) entry which is preliminary data.</text>
</comment>
<feature type="non-terminal residue" evidence="1">
    <location>
        <position position="1"/>
    </location>
</feature>
<dbReference type="AlphaFoldDB" id="A0A371FMX0"/>
<organism evidence="1 2">
    <name type="scientific">Mucuna pruriens</name>
    <name type="common">Velvet bean</name>
    <name type="synonym">Dolichos pruriens</name>
    <dbReference type="NCBI Taxonomy" id="157652"/>
    <lineage>
        <taxon>Eukaryota</taxon>
        <taxon>Viridiplantae</taxon>
        <taxon>Streptophyta</taxon>
        <taxon>Embryophyta</taxon>
        <taxon>Tracheophyta</taxon>
        <taxon>Spermatophyta</taxon>
        <taxon>Magnoliopsida</taxon>
        <taxon>eudicotyledons</taxon>
        <taxon>Gunneridae</taxon>
        <taxon>Pentapetalae</taxon>
        <taxon>rosids</taxon>
        <taxon>fabids</taxon>
        <taxon>Fabales</taxon>
        <taxon>Fabaceae</taxon>
        <taxon>Papilionoideae</taxon>
        <taxon>50 kb inversion clade</taxon>
        <taxon>NPAAA clade</taxon>
        <taxon>indigoferoid/millettioid clade</taxon>
        <taxon>Phaseoleae</taxon>
        <taxon>Mucuna</taxon>
    </lineage>
</organism>
<name>A0A371FMX0_MUCPR</name>
<reference evidence="1" key="1">
    <citation type="submission" date="2018-05" db="EMBL/GenBank/DDBJ databases">
        <title>Draft genome of Mucuna pruriens seed.</title>
        <authorList>
            <person name="Nnadi N.E."/>
            <person name="Vos R."/>
            <person name="Hasami M.H."/>
            <person name="Devisetty U.K."/>
            <person name="Aguiy J.C."/>
        </authorList>
    </citation>
    <scope>NUCLEOTIDE SEQUENCE [LARGE SCALE GENOMIC DNA]</scope>
    <source>
        <strain evidence="1">JCA_2017</strain>
    </source>
</reference>
<keyword evidence="2" id="KW-1185">Reference proteome</keyword>
<dbReference type="Pfam" id="PF14223">
    <property type="entry name" value="Retrotran_gag_2"/>
    <property type="match status" value="1"/>
</dbReference>
<sequence>MDDPWFLPLMLRGLKFKKDTSMSDHLNEFQGIIDLMLGMSIKFEDEILRLLLFNSLFESWETFKISITNSTPVAT</sequence>
<dbReference type="Proteomes" id="UP000257109">
    <property type="component" value="Unassembled WGS sequence"/>
</dbReference>
<dbReference type="EMBL" id="QJKJ01008463">
    <property type="protein sequence ID" value="RDX79687.1"/>
    <property type="molecule type" value="Genomic_DNA"/>
</dbReference>
<evidence type="ECO:0008006" key="3">
    <source>
        <dbReference type="Google" id="ProtNLM"/>
    </source>
</evidence>
<dbReference type="OrthoDB" id="1430461at2759"/>
<gene>
    <name evidence="1" type="ORF">CR513_39859</name>
</gene>
<evidence type="ECO:0000313" key="2">
    <source>
        <dbReference type="Proteomes" id="UP000257109"/>
    </source>
</evidence>